<dbReference type="InterPro" id="IPR025091">
    <property type="entry name" value="DUF4019"/>
</dbReference>
<name>A0ABU8SQ53_9GAMM</name>
<protein>
    <submittedName>
        <fullName evidence="1">DUF4019 domain-containing protein</fullName>
    </submittedName>
</protein>
<reference evidence="1 2" key="1">
    <citation type="submission" date="2023-01" db="EMBL/GenBank/DDBJ databases">
        <title>Trichodesmium-associated heterotrophic epibiont bacteria.</title>
        <authorList>
            <person name="Cleveland C.S."/>
            <person name="Webb E.A."/>
        </authorList>
    </citation>
    <scope>NUCLEOTIDE SEQUENCE [LARGE SCALE GENOMIC DNA]</scope>
    <source>
        <strain evidence="1 2">USCH2</strain>
    </source>
</reference>
<keyword evidence="2" id="KW-1185">Reference proteome</keyword>
<dbReference type="Proteomes" id="UP001377972">
    <property type="component" value="Unassembled WGS sequence"/>
</dbReference>
<gene>
    <name evidence="1" type="ORF">PQI24_03915</name>
</gene>
<evidence type="ECO:0000313" key="2">
    <source>
        <dbReference type="Proteomes" id="UP001377972"/>
    </source>
</evidence>
<comment type="caution">
    <text evidence="1">The sequence shown here is derived from an EMBL/GenBank/DDBJ whole genome shotgun (WGS) entry which is preliminary data.</text>
</comment>
<dbReference type="Pfam" id="PF13211">
    <property type="entry name" value="DUF4019"/>
    <property type="match status" value="1"/>
</dbReference>
<evidence type="ECO:0000313" key="1">
    <source>
        <dbReference type="EMBL" id="MEJ6495160.1"/>
    </source>
</evidence>
<accession>A0ABU8SQ53</accession>
<proteinExistence type="predicted"/>
<organism evidence="1 2">
    <name type="scientific">Pseudoalteromonas lipolytica</name>
    <dbReference type="NCBI Taxonomy" id="570156"/>
    <lineage>
        <taxon>Bacteria</taxon>
        <taxon>Pseudomonadati</taxon>
        <taxon>Pseudomonadota</taxon>
        <taxon>Gammaproteobacteria</taxon>
        <taxon>Alteromonadales</taxon>
        <taxon>Pseudoalteromonadaceae</taxon>
        <taxon>Pseudoalteromonas</taxon>
    </lineage>
</organism>
<sequence length="144" mass="16667">MRQILLLSVNGFTLQRFLLMTCLWVCFFATADETNPILTARSWLTLVDNGEYIKSWEQTDPLFKAKTPQRKWLKALDYARVPLGRVMSRTYFSTSEYSSLSGLPDGEYLVIKFKTEFINQDSAMETISLSKNNGQWQPLGYFIN</sequence>
<dbReference type="EMBL" id="JAQPZS010000002">
    <property type="protein sequence ID" value="MEJ6495160.1"/>
    <property type="molecule type" value="Genomic_DNA"/>
</dbReference>
<dbReference type="RefSeq" id="WP_339980113.1">
    <property type="nucleotide sequence ID" value="NZ_JAQPZS010000002.1"/>
</dbReference>